<dbReference type="EMBL" id="AK417958">
    <property type="protein sequence ID" value="BAN21173.1"/>
    <property type="molecule type" value="mRNA"/>
</dbReference>
<evidence type="ECO:0000259" key="1">
    <source>
        <dbReference type="PROSITE" id="PS50206"/>
    </source>
</evidence>
<evidence type="ECO:0000313" key="2">
    <source>
        <dbReference type="EMBL" id="BAN21173.1"/>
    </source>
</evidence>
<dbReference type="Gene3D" id="3.40.250.10">
    <property type="entry name" value="Rhodanese-like domain"/>
    <property type="match status" value="1"/>
</dbReference>
<organism evidence="2">
    <name type="scientific">Riptortus pedestris</name>
    <name type="common">Bean bug</name>
    <dbReference type="NCBI Taxonomy" id="329032"/>
    <lineage>
        <taxon>Eukaryota</taxon>
        <taxon>Metazoa</taxon>
        <taxon>Ecdysozoa</taxon>
        <taxon>Arthropoda</taxon>
        <taxon>Hexapoda</taxon>
        <taxon>Insecta</taxon>
        <taxon>Pterygota</taxon>
        <taxon>Neoptera</taxon>
        <taxon>Paraneoptera</taxon>
        <taxon>Hemiptera</taxon>
        <taxon>Heteroptera</taxon>
        <taxon>Panheteroptera</taxon>
        <taxon>Pentatomomorpha</taxon>
        <taxon>Coreoidea</taxon>
        <taxon>Alydidae</taxon>
        <taxon>Riptortus</taxon>
    </lineage>
</organism>
<dbReference type="Pfam" id="PF00581">
    <property type="entry name" value="Rhodanese"/>
    <property type="match status" value="1"/>
</dbReference>
<dbReference type="PANTHER" id="PTHR44086:SF10">
    <property type="entry name" value="THIOSULFATE SULFURTRANSFERASE_RHODANESE-LIKE DOMAIN-CONTAINING PROTEIN 3"/>
    <property type="match status" value="1"/>
</dbReference>
<dbReference type="InterPro" id="IPR036873">
    <property type="entry name" value="Rhodanese-like_dom_sf"/>
</dbReference>
<proteinExistence type="evidence at transcript level"/>
<dbReference type="InterPro" id="IPR001763">
    <property type="entry name" value="Rhodanese-like_dom"/>
</dbReference>
<dbReference type="SUPFAM" id="SSF52821">
    <property type="entry name" value="Rhodanese/Cell cycle control phosphatase"/>
    <property type="match status" value="1"/>
</dbReference>
<sequence length="126" mass="13791">MSAASSVVNIDVNELQKFQKNPSATIIDVREPSELKETGELPCSTNIPLATVAAALQDDPSKFKEKYSIEKPLIDNPIVFSCRSGRRSLQAAESAASIGYKKVYNYAGGILDWLEHFPKGSKVECK</sequence>
<dbReference type="PROSITE" id="PS50206">
    <property type="entry name" value="RHODANESE_3"/>
    <property type="match status" value="1"/>
</dbReference>
<feature type="domain" description="Rhodanese" evidence="1">
    <location>
        <begin position="20"/>
        <end position="122"/>
    </location>
</feature>
<accession>R4WDT7</accession>
<dbReference type="SMART" id="SM00450">
    <property type="entry name" value="RHOD"/>
    <property type="match status" value="1"/>
</dbReference>
<reference evidence="2" key="1">
    <citation type="journal article" date="2013" name="PLoS ONE">
        <title>Gene expression in gut symbiotic organ of stinkbug affected by extracellular bacterial symbiont.</title>
        <authorList>
            <person name="Futahashi R."/>
            <person name="Tanaka K."/>
            <person name="Tanahashi M."/>
            <person name="Nikoh N."/>
            <person name="Kikuchi Y."/>
            <person name="Lee B.L."/>
            <person name="Fukatsu T."/>
        </authorList>
    </citation>
    <scope>NUCLEOTIDE SEQUENCE</scope>
    <source>
        <tissue evidence="2">Midgut</tissue>
    </source>
</reference>
<name>R4WDT7_RIPPE</name>
<dbReference type="GO" id="GO:0005739">
    <property type="term" value="C:mitochondrion"/>
    <property type="evidence" value="ECO:0007669"/>
    <property type="project" value="TreeGrafter"/>
</dbReference>
<dbReference type="PANTHER" id="PTHR44086">
    <property type="entry name" value="THIOSULFATE SULFURTRANSFERASE RDL2, MITOCHONDRIAL-RELATED"/>
    <property type="match status" value="1"/>
</dbReference>
<protein>
    <recommendedName>
        <fullName evidence="1">Rhodanese domain-containing protein</fullName>
    </recommendedName>
</protein>
<dbReference type="GO" id="GO:0004792">
    <property type="term" value="F:thiosulfate-cyanide sulfurtransferase activity"/>
    <property type="evidence" value="ECO:0007669"/>
    <property type="project" value="TreeGrafter"/>
</dbReference>
<dbReference type="AlphaFoldDB" id="R4WDT7"/>